<dbReference type="AlphaFoldDB" id="A0A437LVT2"/>
<accession>A0A437LVT2</accession>
<feature type="region of interest" description="Disordered" evidence="1">
    <location>
        <begin position="111"/>
        <end position="173"/>
    </location>
</feature>
<evidence type="ECO:0000313" key="4">
    <source>
        <dbReference type="Proteomes" id="UP000282971"/>
    </source>
</evidence>
<reference evidence="3 4" key="1">
    <citation type="submission" date="2019-01" db="EMBL/GenBank/DDBJ databases">
        <authorList>
            <person name="Chen W.-M."/>
        </authorList>
    </citation>
    <scope>NUCLEOTIDE SEQUENCE [LARGE SCALE GENOMIC DNA]</scope>
    <source>
        <strain evidence="3 4">CCP-7</strain>
    </source>
</reference>
<protein>
    <submittedName>
        <fullName evidence="3">Type VI secretion system-associated FHA domain protein TagH</fullName>
    </submittedName>
</protein>
<gene>
    <name evidence="3" type="primary">tagH</name>
    <name evidence="3" type="ORF">EOD43_22300</name>
</gene>
<feature type="compositionally biased region" description="Pro residues" evidence="1">
    <location>
        <begin position="158"/>
        <end position="173"/>
    </location>
</feature>
<dbReference type="NCBIfam" id="TIGR03354">
    <property type="entry name" value="VI_FHA"/>
    <property type="match status" value="1"/>
</dbReference>
<name>A0A437LVT2_9SPHN</name>
<organism evidence="3 4">
    <name type="scientific">Sphingomonas crocodyli</name>
    <dbReference type="NCBI Taxonomy" id="1979270"/>
    <lineage>
        <taxon>Bacteria</taxon>
        <taxon>Pseudomonadati</taxon>
        <taxon>Pseudomonadota</taxon>
        <taxon>Alphaproteobacteria</taxon>
        <taxon>Sphingomonadales</taxon>
        <taxon>Sphingomonadaceae</taxon>
        <taxon>Sphingomonas</taxon>
    </lineage>
</organism>
<evidence type="ECO:0000313" key="3">
    <source>
        <dbReference type="EMBL" id="RVT89493.1"/>
    </source>
</evidence>
<dbReference type="InterPro" id="IPR000253">
    <property type="entry name" value="FHA_dom"/>
</dbReference>
<dbReference type="Gene3D" id="2.60.200.20">
    <property type="match status" value="1"/>
</dbReference>
<dbReference type="InterPro" id="IPR017735">
    <property type="entry name" value="T6SS_FHA"/>
</dbReference>
<comment type="caution">
    <text evidence="3">The sequence shown here is derived from an EMBL/GenBank/DDBJ whole genome shotgun (WGS) entry which is preliminary data.</text>
</comment>
<dbReference type="EMBL" id="SACN01000005">
    <property type="protein sequence ID" value="RVT89493.1"/>
    <property type="molecule type" value="Genomic_DNA"/>
</dbReference>
<feature type="compositionally biased region" description="Pro residues" evidence="1">
    <location>
        <begin position="135"/>
        <end position="151"/>
    </location>
</feature>
<proteinExistence type="predicted"/>
<sequence length="428" mass="44805">MSESGTLLLRIRDAGAVPGGTPRSLRLDRHGAVIGRAPGLDWTLPDPDMYISSRHCEVEYVGGGMYRLVDLSTNGTYLNGAQDRMATAKMLTEGDAFRVGRFDIDVLPGNASAEEEPAPEPAAAPSAGWDAAPAPAEPAPPPPPPPPPAPEPVIEAAPPAPEPVPAPEPAPAPAPIEAAKVEEAWVAPTPVEEPAAPAPVAEPVAGDASWDTIEDTNAVDWNRGFGEESAAPAPAGDVLAQLLKAAGLSRDDVKGGDDATIEAAGLLLRQLVGGLVVMMEARARAKAQMGAQNTIFSRDGNNPIKFAMSPAHALAQMLSPPVSGFMGAERAVEDSYRDLQAHQIATLKAMQGALRATLDRFSPDAIKKRADSKGLIARILPGARASALWEAYEREFGGVAQGSDEAFMDIFAKEFRKAYEAEAAKSAK</sequence>
<dbReference type="SUPFAM" id="SSF49879">
    <property type="entry name" value="SMAD/FHA domain"/>
    <property type="match status" value="1"/>
</dbReference>
<feature type="compositionally biased region" description="Low complexity" evidence="1">
    <location>
        <begin position="121"/>
        <end position="134"/>
    </location>
</feature>
<dbReference type="InterPro" id="IPR046883">
    <property type="entry name" value="T6SS_FHA_C"/>
</dbReference>
<dbReference type="PROSITE" id="PS50006">
    <property type="entry name" value="FHA_DOMAIN"/>
    <property type="match status" value="1"/>
</dbReference>
<dbReference type="Proteomes" id="UP000282971">
    <property type="component" value="Unassembled WGS sequence"/>
</dbReference>
<keyword evidence="4" id="KW-1185">Reference proteome</keyword>
<dbReference type="SMART" id="SM00240">
    <property type="entry name" value="FHA"/>
    <property type="match status" value="1"/>
</dbReference>
<feature type="domain" description="FHA" evidence="2">
    <location>
        <begin position="32"/>
        <end position="83"/>
    </location>
</feature>
<dbReference type="CDD" id="cd00060">
    <property type="entry name" value="FHA"/>
    <property type="match status" value="1"/>
</dbReference>
<dbReference type="OrthoDB" id="273564at2"/>
<evidence type="ECO:0000259" key="2">
    <source>
        <dbReference type="PROSITE" id="PS50006"/>
    </source>
</evidence>
<evidence type="ECO:0000256" key="1">
    <source>
        <dbReference type="SAM" id="MobiDB-lite"/>
    </source>
</evidence>
<dbReference type="Pfam" id="PF00498">
    <property type="entry name" value="FHA"/>
    <property type="match status" value="1"/>
</dbReference>
<dbReference type="Pfam" id="PF20232">
    <property type="entry name" value="T6SS_FHA_C"/>
    <property type="match status" value="1"/>
</dbReference>
<dbReference type="RefSeq" id="WP_127746621.1">
    <property type="nucleotide sequence ID" value="NZ_SACN01000005.1"/>
</dbReference>
<dbReference type="InterPro" id="IPR008984">
    <property type="entry name" value="SMAD_FHA_dom_sf"/>
</dbReference>